<sequence>MLWTIIITLIGGTIIGLLGKFVAPGHRDNIPLWLTVVCGIGGMLIGSYLYAALFDCADMNDCTRGVDWWRHLWQVGLAAILVVIAATVTGRSRTKV</sequence>
<keyword evidence="3" id="KW-1003">Cell membrane</keyword>
<dbReference type="EMBL" id="CP038267">
    <property type="protein sequence ID" value="QBR91930.1"/>
    <property type="molecule type" value="Genomic_DNA"/>
</dbReference>
<evidence type="ECO:0000256" key="4">
    <source>
        <dbReference type="ARBA" id="ARBA00022692"/>
    </source>
</evidence>
<evidence type="ECO:0000256" key="1">
    <source>
        <dbReference type="ARBA" id="ARBA00004651"/>
    </source>
</evidence>
<dbReference type="Proteomes" id="UP000294894">
    <property type="component" value="Chromosome"/>
</dbReference>
<evidence type="ECO:0008006" key="10">
    <source>
        <dbReference type="Google" id="ProtNLM"/>
    </source>
</evidence>
<evidence type="ECO:0000256" key="3">
    <source>
        <dbReference type="ARBA" id="ARBA00022475"/>
    </source>
</evidence>
<evidence type="ECO:0000313" key="8">
    <source>
        <dbReference type="EMBL" id="QBR91930.1"/>
    </source>
</evidence>
<dbReference type="RefSeq" id="WP_135075191.1">
    <property type="nucleotide sequence ID" value="NZ_CP038267.1"/>
</dbReference>
<dbReference type="KEGG" id="noy:EXE57_06295"/>
<keyword evidence="4 7" id="KW-0812">Transmembrane</keyword>
<dbReference type="PANTHER" id="PTHR33884">
    <property type="entry name" value="UPF0410 PROTEIN YMGE"/>
    <property type="match status" value="1"/>
</dbReference>
<feature type="transmembrane region" description="Helical" evidence="7">
    <location>
        <begin position="6"/>
        <end position="23"/>
    </location>
</feature>
<organism evidence="8 9">
    <name type="scientific">Nocardioides euryhalodurans</name>
    <dbReference type="NCBI Taxonomy" id="2518370"/>
    <lineage>
        <taxon>Bacteria</taxon>
        <taxon>Bacillati</taxon>
        <taxon>Actinomycetota</taxon>
        <taxon>Actinomycetes</taxon>
        <taxon>Propionibacteriales</taxon>
        <taxon>Nocardioidaceae</taxon>
        <taxon>Nocardioides</taxon>
    </lineage>
</organism>
<protein>
    <recommendedName>
        <fullName evidence="10">GlsB/YeaQ/YmgE family stress response membrane protein</fullName>
    </recommendedName>
</protein>
<feature type="transmembrane region" description="Helical" evidence="7">
    <location>
        <begin position="30"/>
        <end position="51"/>
    </location>
</feature>
<evidence type="ECO:0000256" key="6">
    <source>
        <dbReference type="ARBA" id="ARBA00023136"/>
    </source>
</evidence>
<evidence type="ECO:0000256" key="2">
    <source>
        <dbReference type="ARBA" id="ARBA00011006"/>
    </source>
</evidence>
<evidence type="ECO:0000256" key="5">
    <source>
        <dbReference type="ARBA" id="ARBA00022989"/>
    </source>
</evidence>
<gene>
    <name evidence="8" type="ORF">EXE57_06295</name>
</gene>
<comment type="similarity">
    <text evidence="2">Belongs to the UPF0410 family.</text>
</comment>
<keyword evidence="6 7" id="KW-0472">Membrane</keyword>
<keyword evidence="5 7" id="KW-1133">Transmembrane helix</keyword>
<comment type="subcellular location">
    <subcellularLocation>
        <location evidence="1">Cell membrane</location>
        <topology evidence="1">Multi-pass membrane protein</topology>
    </subcellularLocation>
</comment>
<keyword evidence="9" id="KW-1185">Reference proteome</keyword>
<accession>A0A4P7GIV9</accession>
<evidence type="ECO:0000313" key="9">
    <source>
        <dbReference type="Proteomes" id="UP000294894"/>
    </source>
</evidence>
<dbReference type="PANTHER" id="PTHR33884:SF3">
    <property type="entry name" value="UPF0410 PROTEIN YMGE"/>
    <property type="match status" value="1"/>
</dbReference>
<proteinExistence type="inferred from homology"/>
<name>A0A4P7GIV9_9ACTN</name>
<evidence type="ECO:0000256" key="7">
    <source>
        <dbReference type="SAM" id="Phobius"/>
    </source>
</evidence>
<dbReference type="AlphaFoldDB" id="A0A4P7GIV9"/>
<dbReference type="GO" id="GO:0005886">
    <property type="term" value="C:plasma membrane"/>
    <property type="evidence" value="ECO:0007669"/>
    <property type="project" value="UniProtKB-SubCell"/>
</dbReference>
<reference evidence="8 9" key="1">
    <citation type="submission" date="2019-03" db="EMBL/GenBank/DDBJ databases">
        <title>Three New Species of Nocardioides, Nocardioides euryhalodurans sp. nov., Nocardioides seonyuensis sp. nov. and Nocardioides eburneoflavus sp. nov., Iolated from Soil.</title>
        <authorList>
            <person name="Roh S.G."/>
            <person name="Lee C."/>
            <person name="Kim M.-K."/>
            <person name="Kim S.B."/>
        </authorList>
    </citation>
    <scope>NUCLEOTIDE SEQUENCE [LARGE SCALE GENOMIC DNA]</scope>
    <source>
        <strain evidence="8 9">MMS17-SY117</strain>
    </source>
</reference>
<dbReference type="OrthoDB" id="3483802at2"/>
<feature type="transmembrane region" description="Helical" evidence="7">
    <location>
        <begin position="71"/>
        <end position="90"/>
    </location>
</feature>
<dbReference type="InterPro" id="IPR007341">
    <property type="entry name" value="Transgly_assoc"/>
</dbReference>